<reference evidence="1 2" key="1">
    <citation type="journal article" date="2019" name="Environ. Microbiol.">
        <title>Genomics insights into ecotype formation of ammonia-oxidizing archaea in the deep ocean.</title>
        <authorList>
            <person name="Wang Y."/>
            <person name="Huang J.M."/>
            <person name="Cui G.J."/>
            <person name="Nunoura T."/>
            <person name="Takaki Y."/>
            <person name="Li W.L."/>
            <person name="Li J."/>
            <person name="Gao Z.M."/>
            <person name="Takai K."/>
            <person name="Zhang A.Q."/>
            <person name="Stepanauskas R."/>
        </authorList>
    </citation>
    <scope>NUCLEOTIDE SEQUENCE [LARGE SCALE GENOMIC DNA]</scope>
    <source>
        <strain evidence="1 2">L15b</strain>
    </source>
</reference>
<name>A0A7K4MP97_9ARCH</name>
<dbReference type="Proteomes" id="UP000523105">
    <property type="component" value="Unassembled WGS sequence"/>
</dbReference>
<evidence type="ECO:0000313" key="1">
    <source>
        <dbReference type="EMBL" id="NWJ43391.1"/>
    </source>
</evidence>
<dbReference type="AlphaFoldDB" id="A0A7K4MP97"/>
<comment type="caution">
    <text evidence="1">The sequence shown here is derived from an EMBL/GenBank/DDBJ whole genome shotgun (WGS) entry which is preliminary data.</text>
</comment>
<protein>
    <submittedName>
        <fullName evidence="1">Uncharacterized protein</fullName>
    </submittedName>
</protein>
<proteinExistence type="predicted"/>
<organism evidence="1 2">
    <name type="scientific">Marine Group I thaumarchaeote</name>
    <dbReference type="NCBI Taxonomy" id="2511932"/>
    <lineage>
        <taxon>Archaea</taxon>
        <taxon>Nitrososphaerota</taxon>
        <taxon>Marine Group I</taxon>
    </lineage>
</organism>
<evidence type="ECO:0000313" key="2">
    <source>
        <dbReference type="Proteomes" id="UP000523105"/>
    </source>
</evidence>
<dbReference type="EMBL" id="JACASV010000022">
    <property type="protein sequence ID" value="NWJ43391.1"/>
    <property type="molecule type" value="Genomic_DNA"/>
</dbReference>
<sequence>MIDKNELNQILAFVAKRWTDLSRDPDNKALKSLPSDFWMNSIGGPAGKGRWVTTIMYTDNVDEANKFKDVLLRWQSKPQQPKSLDLININRTKENSESEN</sequence>
<accession>A0A7K4MP97</accession>
<gene>
    <name evidence="1" type="ORF">HX837_04180</name>
</gene>